<sequence>MQEMSAILDHFLPLSLSHASFSKGKRLIRNSKSEDGKLGRDFKSYDDDEELLPPNEEERSEEQDSRYGPNIGALHNGEMDKERDRIVVLLMKQ</sequence>
<reference evidence="3" key="1">
    <citation type="journal article" date="2019" name="Gigascience">
        <title>De novo genome assembly of the endangered Acer yangbiense, a plant species with extremely small populations endemic to Yunnan Province, China.</title>
        <authorList>
            <person name="Yang J."/>
            <person name="Wariss H.M."/>
            <person name="Tao L."/>
            <person name="Zhang R."/>
            <person name="Yun Q."/>
            <person name="Hollingsworth P."/>
            <person name="Dao Z."/>
            <person name="Luo G."/>
            <person name="Guo H."/>
            <person name="Ma Y."/>
            <person name="Sun W."/>
        </authorList>
    </citation>
    <scope>NUCLEOTIDE SEQUENCE [LARGE SCALE GENOMIC DNA]</scope>
    <source>
        <strain evidence="3">cv. Malutang</strain>
    </source>
</reference>
<evidence type="ECO:0000313" key="2">
    <source>
        <dbReference type="EMBL" id="TXG67893.1"/>
    </source>
</evidence>
<gene>
    <name evidence="2" type="ORF">EZV62_009168</name>
</gene>
<organism evidence="2 3">
    <name type="scientific">Acer yangbiense</name>
    <dbReference type="NCBI Taxonomy" id="1000413"/>
    <lineage>
        <taxon>Eukaryota</taxon>
        <taxon>Viridiplantae</taxon>
        <taxon>Streptophyta</taxon>
        <taxon>Embryophyta</taxon>
        <taxon>Tracheophyta</taxon>
        <taxon>Spermatophyta</taxon>
        <taxon>Magnoliopsida</taxon>
        <taxon>eudicotyledons</taxon>
        <taxon>Gunneridae</taxon>
        <taxon>Pentapetalae</taxon>
        <taxon>rosids</taxon>
        <taxon>malvids</taxon>
        <taxon>Sapindales</taxon>
        <taxon>Sapindaceae</taxon>
        <taxon>Hippocastanoideae</taxon>
        <taxon>Acereae</taxon>
        <taxon>Acer</taxon>
    </lineage>
</organism>
<proteinExistence type="predicted"/>
<dbReference type="AlphaFoldDB" id="A0A5C7IF96"/>
<keyword evidence="3" id="KW-1185">Reference proteome</keyword>
<feature type="compositionally biased region" description="Basic and acidic residues" evidence="1">
    <location>
        <begin position="31"/>
        <end position="45"/>
    </location>
</feature>
<dbReference type="EMBL" id="VAHF01000003">
    <property type="protein sequence ID" value="TXG67893.1"/>
    <property type="molecule type" value="Genomic_DNA"/>
</dbReference>
<name>A0A5C7IF96_9ROSI</name>
<protein>
    <submittedName>
        <fullName evidence="2">Uncharacterized protein</fullName>
    </submittedName>
</protein>
<evidence type="ECO:0000256" key="1">
    <source>
        <dbReference type="SAM" id="MobiDB-lite"/>
    </source>
</evidence>
<comment type="caution">
    <text evidence="2">The sequence shown here is derived from an EMBL/GenBank/DDBJ whole genome shotgun (WGS) entry which is preliminary data.</text>
</comment>
<feature type="region of interest" description="Disordered" evidence="1">
    <location>
        <begin position="23"/>
        <end position="78"/>
    </location>
</feature>
<evidence type="ECO:0000313" key="3">
    <source>
        <dbReference type="Proteomes" id="UP000323000"/>
    </source>
</evidence>
<accession>A0A5C7IF96</accession>
<dbReference type="Proteomes" id="UP000323000">
    <property type="component" value="Chromosome 3"/>
</dbReference>